<feature type="transmembrane region" description="Helical" evidence="12">
    <location>
        <begin position="936"/>
        <end position="958"/>
    </location>
</feature>
<evidence type="ECO:0000256" key="5">
    <source>
        <dbReference type="ARBA" id="ARBA00022692"/>
    </source>
</evidence>
<dbReference type="SMART" id="SM00365">
    <property type="entry name" value="LRR_SD22"/>
    <property type="match status" value="6"/>
</dbReference>
<dbReference type="FunFam" id="3.80.10.10:FF:000095">
    <property type="entry name" value="LRR receptor-like serine/threonine-protein kinase GSO1"/>
    <property type="match status" value="1"/>
</dbReference>
<dbReference type="SUPFAM" id="SSF52047">
    <property type="entry name" value="RNI-like"/>
    <property type="match status" value="2"/>
</dbReference>
<dbReference type="InterPro" id="IPR046956">
    <property type="entry name" value="RLP23-like"/>
</dbReference>
<evidence type="ECO:0000256" key="8">
    <source>
        <dbReference type="ARBA" id="ARBA00022989"/>
    </source>
</evidence>
<evidence type="ECO:0000256" key="9">
    <source>
        <dbReference type="ARBA" id="ARBA00023136"/>
    </source>
</evidence>
<keyword evidence="8 12" id="KW-1133">Transmembrane helix</keyword>
<dbReference type="InterPro" id="IPR032675">
    <property type="entry name" value="LRR_dom_sf"/>
</dbReference>
<evidence type="ECO:0000313" key="14">
    <source>
        <dbReference type="EMBL" id="EOY06184.1"/>
    </source>
</evidence>
<evidence type="ECO:0000256" key="7">
    <source>
        <dbReference type="ARBA" id="ARBA00022737"/>
    </source>
</evidence>
<dbReference type="InterPro" id="IPR001611">
    <property type="entry name" value="Leu-rich_rpt"/>
</dbReference>
<organism evidence="14 15">
    <name type="scientific">Theobroma cacao</name>
    <name type="common">Cacao</name>
    <name type="synonym">Cocoa</name>
    <dbReference type="NCBI Taxonomy" id="3641"/>
    <lineage>
        <taxon>Eukaryota</taxon>
        <taxon>Viridiplantae</taxon>
        <taxon>Streptophyta</taxon>
        <taxon>Embryophyta</taxon>
        <taxon>Tracheophyta</taxon>
        <taxon>Spermatophyta</taxon>
        <taxon>Magnoliopsida</taxon>
        <taxon>eudicotyledons</taxon>
        <taxon>Gunneridae</taxon>
        <taxon>Pentapetalae</taxon>
        <taxon>rosids</taxon>
        <taxon>malvids</taxon>
        <taxon>Malvales</taxon>
        <taxon>Malvaceae</taxon>
        <taxon>Byttnerioideae</taxon>
        <taxon>Theobroma</taxon>
    </lineage>
</organism>
<dbReference type="Proteomes" id="UP000026915">
    <property type="component" value="Chromosome 4"/>
</dbReference>
<dbReference type="PRINTS" id="PR00019">
    <property type="entry name" value="LEURICHRPT"/>
</dbReference>
<dbReference type="SUPFAM" id="SSF52058">
    <property type="entry name" value="L domain-like"/>
    <property type="match status" value="1"/>
</dbReference>
<dbReference type="Pfam" id="PF00560">
    <property type="entry name" value="LRR_1"/>
    <property type="match status" value="10"/>
</dbReference>
<evidence type="ECO:0000313" key="15">
    <source>
        <dbReference type="Proteomes" id="UP000026915"/>
    </source>
</evidence>
<keyword evidence="11" id="KW-0325">Glycoprotein</keyword>
<dbReference type="PANTHER" id="PTHR48063">
    <property type="entry name" value="LRR RECEPTOR-LIKE KINASE"/>
    <property type="match status" value="1"/>
</dbReference>
<dbReference type="Gene3D" id="3.80.10.10">
    <property type="entry name" value="Ribonuclease Inhibitor"/>
    <property type="match status" value="3"/>
</dbReference>
<protein>
    <submittedName>
        <fullName evidence="14">Disease resistance family protein / LRR family protein, putative</fullName>
    </submittedName>
</protein>
<dbReference type="Pfam" id="PF13855">
    <property type="entry name" value="LRR_8"/>
    <property type="match status" value="3"/>
</dbReference>
<dbReference type="SMART" id="SM00369">
    <property type="entry name" value="LRR_TYP"/>
    <property type="match status" value="10"/>
</dbReference>
<comment type="similarity">
    <text evidence="2">Belongs to the RLP family.</text>
</comment>
<dbReference type="Gramene" id="EOY06184">
    <property type="protein sequence ID" value="EOY06184"/>
    <property type="gene ID" value="TCM_020996"/>
</dbReference>
<dbReference type="PROSITE" id="PS51450">
    <property type="entry name" value="LRR"/>
    <property type="match status" value="1"/>
</dbReference>
<proteinExistence type="inferred from homology"/>
<dbReference type="EMBL" id="CM001882">
    <property type="protein sequence ID" value="EOY06184.1"/>
    <property type="molecule type" value="Genomic_DNA"/>
</dbReference>
<keyword evidence="15" id="KW-1185">Reference proteome</keyword>
<dbReference type="OMA" id="SKCAPER"/>
<accession>A0A061EVB4</accession>
<name>A0A061EVB4_THECC</name>
<gene>
    <name evidence="14" type="ORF">TCM_020996</name>
</gene>
<evidence type="ECO:0000256" key="4">
    <source>
        <dbReference type="ARBA" id="ARBA00022614"/>
    </source>
</evidence>
<evidence type="ECO:0000256" key="12">
    <source>
        <dbReference type="SAM" id="Phobius"/>
    </source>
</evidence>
<evidence type="ECO:0000256" key="3">
    <source>
        <dbReference type="ARBA" id="ARBA00022475"/>
    </source>
</evidence>
<evidence type="ECO:0000256" key="10">
    <source>
        <dbReference type="ARBA" id="ARBA00023170"/>
    </source>
</evidence>
<dbReference type="InterPro" id="IPR013210">
    <property type="entry name" value="LRR_N_plant-typ"/>
</dbReference>
<keyword evidence="9 12" id="KW-0472">Membrane</keyword>
<keyword evidence="10" id="KW-0675">Receptor</keyword>
<keyword evidence="4" id="KW-0433">Leucine-rich repeat</keyword>
<sequence length="979" mass="109254">MFKQDLINHANRLASWTVDKDCCDWVGVVCDNVTGHVLQLHLTNPLSSPGNLYARDADYEAFERSKLRGKINPSLLMLKHLNYLDLSNNAFEGIPIPKFLGSIESLRYLNLSHAGFKGLVPHQLGNLSSLQILNLADDEGYLYVANLQWLSGLSSLEHLDLSNVSLIEVSNWLKVVNTLPSLQELYLSGCQLPQVPPPANLNLSSLTILDLSSNSLENTLVDFSWIFQLKSLVSLDLSGNNFQGCIFDGLENMTSLTHLDLSDNSFNSSIPDWLYNLNSLQFLSLRFNYLQGLISSAVGNMSSAISLDFSGNELEGKIPRSMGNLCNLKSIDYSGVNLSQDISDILESLSGCVSKQLVFLGLSGCQLSGQLSNRLVNFKNLKELYLFNNSISGPIPLSIGQLSSLSVLFLGRNKLTGQLPESVGRLANLEIFSFSHNLLSGVVSEIHFDNLTKLKLLLASGTPLVLKVRPNWIPPFQLTTLKLRYWHVGRQFPLWLHSQKYLRYVDISNSGISDSIPSWVWNSPFQIYYLNLSHNQIHGQIPDIPRTAFVDSIIDLSFNSFSGPLPQVSSNVSFLDLSNNLLLGSLFHLLCYKLKETMRIKILNLGENFLSGEIPDCWMNWQNLRILKLDNNNLTGRIPNSIGILQSLQLLHLNGNHLSGEIPLSLKNCTNLMLLDFDDNEFHGHIPKWLGHGFPKLKVLILRSNKFSGYIPDQLCALDSLQVLDLSYNDLFGSLPRCLSNFSAMVKTSGTTETYTSLAPLIVMKGQMLDYQILSRIFVASIMMKGQMLEYSTTLDLVRSIDFSNNKLSGEIPVEVTNLLGLGSLNLSNNLLTGTIPKNIGVMKSLESVDFSLNKLSGRIPESISTLTFLNHLNLSYNNLIGQIPSSTQLQSLEPSNFVGNQLCGLPLPNKCFANGTIPNTRNGREENDKGFVTDWFWFGMAYGFVIGFWSVFLPLVIDRRQWRSIYARFTIQTNLGNR</sequence>
<dbReference type="GO" id="GO:0005886">
    <property type="term" value="C:plasma membrane"/>
    <property type="evidence" value="ECO:0007669"/>
    <property type="project" value="UniProtKB-SubCell"/>
</dbReference>
<keyword evidence="3" id="KW-1003">Cell membrane</keyword>
<dbReference type="InParanoid" id="A0A061EVB4"/>
<comment type="subcellular location">
    <subcellularLocation>
        <location evidence="1">Cell membrane</location>
        <topology evidence="1">Single-pass type I membrane protein</topology>
    </subcellularLocation>
</comment>
<reference evidence="14 15" key="1">
    <citation type="journal article" date="2013" name="Genome Biol.">
        <title>The genome sequence of the most widely cultivated cacao type and its use to identify candidate genes regulating pod color.</title>
        <authorList>
            <person name="Motamayor J.C."/>
            <person name="Mockaitis K."/>
            <person name="Schmutz J."/>
            <person name="Haiminen N."/>
            <person name="Iii D.L."/>
            <person name="Cornejo O."/>
            <person name="Findley S.D."/>
            <person name="Zheng P."/>
            <person name="Utro F."/>
            <person name="Royaert S."/>
            <person name="Saski C."/>
            <person name="Jenkins J."/>
            <person name="Podicheti R."/>
            <person name="Zhao M."/>
            <person name="Scheffler B.E."/>
            <person name="Stack J.C."/>
            <person name="Feltus F.A."/>
            <person name="Mustiga G.M."/>
            <person name="Amores F."/>
            <person name="Phillips W."/>
            <person name="Marelli J.P."/>
            <person name="May G.D."/>
            <person name="Shapiro H."/>
            <person name="Ma J."/>
            <person name="Bustamante C.D."/>
            <person name="Schnell R.J."/>
            <person name="Main D."/>
            <person name="Gilbert D."/>
            <person name="Parida L."/>
            <person name="Kuhn D.N."/>
        </authorList>
    </citation>
    <scope>NUCLEOTIDE SEQUENCE [LARGE SCALE GENOMIC DNA]</scope>
    <source>
        <strain evidence="15">cv. Matina 1-6</strain>
    </source>
</reference>
<evidence type="ECO:0000256" key="2">
    <source>
        <dbReference type="ARBA" id="ARBA00009592"/>
    </source>
</evidence>
<feature type="domain" description="Leucine-rich repeat-containing N-terminal plant-type" evidence="13">
    <location>
        <begin position="2"/>
        <end position="31"/>
    </location>
</feature>
<dbReference type="FunFam" id="3.80.10.10:FF:001347">
    <property type="entry name" value="LRR receptor-like serine/threonine-protein kinase GSO2"/>
    <property type="match status" value="1"/>
</dbReference>
<dbReference type="InterPro" id="IPR003591">
    <property type="entry name" value="Leu-rich_rpt_typical-subtyp"/>
</dbReference>
<dbReference type="FunFam" id="3.80.10.10:FF:000041">
    <property type="entry name" value="LRR receptor-like serine/threonine-protein kinase ERECTA"/>
    <property type="match status" value="3"/>
</dbReference>
<dbReference type="eggNOG" id="KOG0619">
    <property type="taxonomic scope" value="Eukaryota"/>
</dbReference>
<dbReference type="Pfam" id="PF08263">
    <property type="entry name" value="LRRNT_2"/>
    <property type="match status" value="1"/>
</dbReference>
<dbReference type="PANTHER" id="PTHR48063:SF100">
    <property type="entry name" value="RECEPTOR-LIKE PROTEIN EIX2"/>
    <property type="match status" value="1"/>
</dbReference>
<evidence type="ECO:0000256" key="11">
    <source>
        <dbReference type="ARBA" id="ARBA00023180"/>
    </source>
</evidence>
<evidence type="ECO:0000256" key="1">
    <source>
        <dbReference type="ARBA" id="ARBA00004251"/>
    </source>
</evidence>
<evidence type="ECO:0000256" key="6">
    <source>
        <dbReference type="ARBA" id="ARBA00022729"/>
    </source>
</evidence>
<dbReference type="STRING" id="3641.A0A061EVB4"/>
<evidence type="ECO:0000259" key="13">
    <source>
        <dbReference type="Pfam" id="PF08263"/>
    </source>
</evidence>
<dbReference type="HOGENOM" id="CLU_000288_18_3_1"/>
<keyword evidence="6" id="KW-0732">Signal</keyword>
<dbReference type="AlphaFoldDB" id="A0A061EVB4"/>
<keyword evidence="5 12" id="KW-0812">Transmembrane</keyword>
<keyword evidence="7" id="KW-0677">Repeat</keyword>